<dbReference type="GO" id="GO:0006338">
    <property type="term" value="P:chromatin remodeling"/>
    <property type="evidence" value="ECO:0000318"/>
    <property type="project" value="GO_Central"/>
</dbReference>
<dbReference type="Gene3D" id="2.60.120.650">
    <property type="entry name" value="Cupin"/>
    <property type="match status" value="1"/>
</dbReference>
<dbReference type="Pfam" id="PF05964">
    <property type="entry name" value="FYRN"/>
    <property type="match status" value="1"/>
</dbReference>
<dbReference type="PANTHER" id="PTHR10694:SF113">
    <property type="entry name" value="PROTEIN JUMONJI"/>
    <property type="match status" value="1"/>
</dbReference>
<dbReference type="Gramene" id="EFJ29865">
    <property type="protein sequence ID" value="EFJ29865"/>
    <property type="gene ID" value="SELMODRAFT_170257"/>
</dbReference>
<evidence type="ECO:0000256" key="3">
    <source>
        <dbReference type="ARBA" id="ARBA00023004"/>
    </source>
</evidence>
<evidence type="ECO:0000256" key="4">
    <source>
        <dbReference type="ARBA" id="ARBA00023242"/>
    </source>
</evidence>
<evidence type="ECO:0000256" key="1">
    <source>
        <dbReference type="ARBA" id="ARBA00004123"/>
    </source>
</evidence>
<sequence length="764" mass="86393">MTKYRGEAGRAPNLDPAPVFFPTEEEFQDTLKYIEKIRPLVEPYGICRVVPPKSWRPPCSLKDNAGETVRFSTRVQKIHKLQVREPTTSSHGKKSRPKVSKILTFTPQAAQQQEFFGFEPGPSFTIKEFEAYADELKEKYFQAGEEGDTSRLDPSVEQIEREFWRIVERPSEQIEARLLRLCYHLCLTPDFQVLYGADIETNVFKSGFPKLATVANKQATPYETSGWNLNNIARLKGSVLEFEADEISGVVVPWLYVGMCFSSFCWHVEDHHLYSVNYMHWGSPKIWYGVPGFAASKLEAAMKKRLPALFKEQPDLLHKLVTQLSPSILAEEGVPVYKVVQNTGEFVITFPRAYHAGFNCGFNCAEAVNVAPVNWLPHGQSAVETYKEQHRKTSISHDKLLLASVKQELAEVSASVTHRQILASALKARLNLESSRRAAVNDLRAQTMDVNFDSSAERECCVCSYDLHLSAAACQCSPDLYSCLDHVKSFCSCTPEKKLILYRHELSELEEFLRELEGRPLPPLKFKIHGPRPELNRQLVDPSSGLESSRSWEAACGEVLNPAPGKGLMVVEPRSGGGPRVARVIRPSKAFSPNIELVRTGRLVLKPGWHTKHAILPAGFRTRVQFYDYLDLPQACYYMSEILDCADGKPLFKVSMEGRPHEKIVCSSIDFCWQSVQEKVNSRIKQLRESGKANLPPLRPPESLKGLEMFGFTVPSVVKVRSLALLSFSLTWRGNSLFQAVETLDPRHSCVEYWMERKTNDLWS</sequence>
<dbReference type="SMART" id="SM00558">
    <property type="entry name" value="JmjC"/>
    <property type="match status" value="1"/>
</dbReference>
<keyword evidence="8" id="KW-1185">Reference proteome</keyword>
<dbReference type="SUPFAM" id="SSF51197">
    <property type="entry name" value="Clavaminate synthase-like"/>
    <property type="match status" value="1"/>
</dbReference>
<dbReference type="Pfam" id="PF02373">
    <property type="entry name" value="JmjC"/>
    <property type="match status" value="1"/>
</dbReference>
<dbReference type="InterPro" id="IPR003889">
    <property type="entry name" value="FYrich_C"/>
</dbReference>
<dbReference type="SMART" id="SM00542">
    <property type="entry name" value="FYRC"/>
    <property type="match status" value="1"/>
</dbReference>
<keyword evidence="2" id="KW-0560">Oxidoreductase</keyword>
<dbReference type="InterPro" id="IPR003347">
    <property type="entry name" value="JmjC_dom"/>
</dbReference>
<evidence type="ECO:0000259" key="5">
    <source>
        <dbReference type="PROSITE" id="PS51183"/>
    </source>
</evidence>
<dbReference type="Pfam" id="PF02375">
    <property type="entry name" value="JmjN"/>
    <property type="match status" value="1"/>
</dbReference>
<gene>
    <name evidence="7" type="ORF">SELMODRAFT_170257</name>
</gene>
<dbReference type="GO" id="GO:0010468">
    <property type="term" value="P:regulation of gene expression"/>
    <property type="evidence" value="ECO:0000318"/>
    <property type="project" value="GO_Central"/>
</dbReference>
<comment type="subcellular location">
    <subcellularLocation>
        <location evidence="1">Nucleus</location>
    </subcellularLocation>
</comment>
<dbReference type="SMART" id="SM00545">
    <property type="entry name" value="JmjN"/>
    <property type="match status" value="1"/>
</dbReference>
<organism evidence="8">
    <name type="scientific">Selaginella moellendorffii</name>
    <name type="common">Spikemoss</name>
    <dbReference type="NCBI Taxonomy" id="88036"/>
    <lineage>
        <taxon>Eukaryota</taxon>
        <taxon>Viridiplantae</taxon>
        <taxon>Streptophyta</taxon>
        <taxon>Embryophyta</taxon>
        <taxon>Tracheophyta</taxon>
        <taxon>Lycopodiopsida</taxon>
        <taxon>Selaginellales</taxon>
        <taxon>Selaginellaceae</taxon>
        <taxon>Selaginella</taxon>
    </lineage>
</organism>
<dbReference type="PROSITE" id="PS51183">
    <property type="entry name" value="JMJN"/>
    <property type="match status" value="1"/>
</dbReference>
<dbReference type="InParanoid" id="D8RCJ9"/>
<dbReference type="Pfam" id="PF02928">
    <property type="entry name" value="zf-C5HC2"/>
    <property type="match status" value="1"/>
</dbReference>
<proteinExistence type="predicted"/>
<evidence type="ECO:0000313" key="8">
    <source>
        <dbReference type="Proteomes" id="UP000001514"/>
    </source>
</evidence>
<dbReference type="InterPro" id="IPR004198">
    <property type="entry name" value="Znf_C5HC2"/>
</dbReference>
<dbReference type="InterPro" id="IPR003888">
    <property type="entry name" value="FYrich_N"/>
</dbReference>
<dbReference type="InterPro" id="IPR003349">
    <property type="entry name" value="JmjN"/>
</dbReference>
<dbReference type="PANTHER" id="PTHR10694">
    <property type="entry name" value="LYSINE-SPECIFIC DEMETHYLASE"/>
    <property type="match status" value="1"/>
</dbReference>
<keyword evidence="3" id="KW-0408">Iron</keyword>
<dbReference type="EMBL" id="GL377576">
    <property type="protein sequence ID" value="EFJ29865.1"/>
    <property type="molecule type" value="Genomic_DNA"/>
</dbReference>
<dbReference type="Gene3D" id="3.30.160.360">
    <property type="match status" value="1"/>
</dbReference>
<dbReference type="KEGG" id="smo:SELMODRAFT_170257"/>
<dbReference type="GO" id="GO:0000785">
    <property type="term" value="C:chromatin"/>
    <property type="evidence" value="ECO:0000318"/>
    <property type="project" value="GO_Central"/>
</dbReference>
<dbReference type="eggNOG" id="KOG1246">
    <property type="taxonomic scope" value="Eukaryota"/>
</dbReference>
<accession>D8RCJ9</accession>
<protein>
    <recommendedName>
        <fullName evidence="9">JmjC domain-containing protein</fullName>
    </recommendedName>
</protein>
<dbReference type="OMA" id="QFSCLKH"/>
<evidence type="ECO:0000259" key="6">
    <source>
        <dbReference type="PROSITE" id="PS51184"/>
    </source>
</evidence>
<dbReference type="PROSITE" id="PS51543">
    <property type="entry name" value="FYRC"/>
    <property type="match status" value="1"/>
</dbReference>
<dbReference type="GO" id="GO:0005634">
    <property type="term" value="C:nucleus"/>
    <property type="evidence" value="ECO:0000318"/>
    <property type="project" value="GO_Central"/>
</dbReference>
<evidence type="ECO:0000256" key="2">
    <source>
        <dbReference type="ARBA" id="ARBA00023002"/>
    </source>
</evidence>
<dbReference type="PROSITE" id="PS51542">
    <property type="entry name" value="FYRN"/>
    <property type="match status" value="1"/>
</dbReference>
<dbReference type="FunCoup" id="D8RCJ9">
    <property type="interactions" value="1851"/>
</dbReference>
<dbReference type="Proteomes" id="UP000001514">
    <property type="component" value="Unassembled WGS sequence"/>
</dbReference>
<dbReference type="Pfam" id="PF05965">
    <property type="entry name" value="FYRC"/>
    <property type="match status" value="1"/>
</dbReference>
<evidence type="ECO:0000313" key="7">
    <source>
        <dbReference type="EMBL" id="EFJ29865.1"/>
    </source>
</evidence>
<dbReference type="HOGENOM" id="CLU_000991_8_1_1"/>
<dbReference type="AlphaFoldDB" id="D8RCJ9"/>
<dbReference type="GO" id="GO:0034647">
    <property type="term" value="F:histone H3K4me/H3K4me2/H3K4me3 demethylase activity"/>
    <property type="evidence" value="ECO:0000318"/>
    <property type="project" value="GO_Central"/>
</dbReference>
<feature type="domain" description="JmjC" evidence="6">
    <location>
        <begin position="221"/>
        <end position="387"/>
    </location>
</feature>
<name>D8RCJ9_SELML</name>
<dbReference type="PROSITE" id="PS51184">
    <property type="entry name" value="JMJC"/>
    <property type="match status" value="1"/>
</dbReference>
<keyword evidence="4" id="KW-0539">Nucleus</keyword>
<evidence type="ECO:0008006" key="9">
    <source>
        <dbReference type="Google" id="ProtNLM"/>
    </source>
</evidence>
<feature type="domain" description="JmjN" evidence="5">
    <location>
        <begin position="17"/>
        <end position="58"/>
    </location>
</feature>
<dbReference type="STRING" id="88036.D8RCJ9"/>
<reference evidence="7 8" key="1">
    <citation type="journal article" date="2011" name="Science">
        <title>The Selaginella genome identifies genetic changes associated with the evolution of vascular plants.</title>
        <authorList>
            <person name="Banks J.A."/>
            <person name="Nishiyama T."/>
            <person name="Hasebe M."/>
            <person name="Bowman J.L."/>
            <person name="Gribskov M."/>
            <person name="dePamphilis C."/>
            <person name="Albert V.A."/>
            <person name="Aono N."/>
            <person name="Aoyama T."/>
            <person name="Ambrose B.A."/>
            <person name="Ashton N.W."/>
            <person name="Axtell M.J."/>
            <person name="Barker E."/>
            <person name="Barker M.S."/>
            <person name="Bennetzen J.L."/>
            <person name="Bonawitz N.D."/>
            <person name="Chapple C."/>
            <person name="Cheng C."/>
            <person name="Correa L.G."/>
            <person name="Dacre M."/>
            <person name="DeBarry J."/>
            <person name="Dreyer I."/>
            <person name="Elias M."/>
            <person name="Engstrom E.M."/>
            <person name="Estelle M."/>
            <person name="Feng L."/>
            <person name="Finet C."/>
            <person name="Floyd S.K."/>
            <person name="Frommer W.B."/>
            <person name="Fujita T."/>
            <person name="Gramzow L."/>
            <person name="Gutensohn M."/>
            <person name="Harholt J."/>
            <person name="Hattori M."/>
            <person name="Heyl A."/>
            <person name="Hirai T."/>
            <person name="Hiwatashi Y."/>
            <person name="Ishikawa M."/>
            <person name="Iwata M."/>
            <person name="Karol K.G."/>
            <person name="Koehler B."/>
            <person name="Kolukisaoglu U."/>
            <person name="Kubo M."/>
            <person name="Kurata T."/>
            <person name="Lalonde S."/>
            <person name="Li K."/>
            <person name="Li Y."/>
            <person name="Litt A."/>
            <person name="Lyons E."/>
            <person name="Manning G."/>
            <person name="Maruyama T."/>
            <person name="Michael T.P."/>
            <person name="Mikami K."/>
            <person name="Miyazaki S."/>
            <person name="Morinaga S."/>
            <person name="Murata T."/>
            <person name="Mueller-Roeber B."/>
            <person name="Nelson D.R."/>
            <person name="Obara M."/>
            <person name="Oguri Y."/>
            <person name="Olmstead R.G."/>
            <person name="Onodera N."/>
            <person name="Petersen B.L."/>
            <person name="Pils B."/>
            <person name="Prigge M."/>
            <person name="Rensing S.A."/>
            <person name="Riano-Pachon D.M."/>
            <person name="Roberts A.W."/>
            <person name="Sato Y."/>
            <person name="Scheller H.V."/>
            <person name="Schulz B."/>
            <person name="Schulz C."/>
            <person name="Shakirov E.V."/>
            <person name="Shibagaki N."/>
            <person name="Shinohara N."/>
            <person name="Shippen D.E."/>
            <person name="Soerensen I."/>
            <person name="Sotooka R."/>
            <person name="Sugimoto N."/>
            <person name="Sugita M."/>
            <person name="Sumikawa N."/>
            <person name="Tanurdzic M."/>
            <person name="Theissen G."/>
            <person name="Ulvskov P."/>
            <person name="Wakazuki S."/>
            <person name="Weng J.K."/>
            <person name="Willats W.W."/>
            <person name="Wipf D."/>
            <person name="Wolf P.G."/>
            <person name="Yang L."/>
            <person name="Zimmer A.D."/>
            <person name="Zhu Q."/>
            <person name="Mitros T."/>
            <person name="Hellsten U."/>
            <person name="Loque D."/>
            <person name="Otillar R."/>
            <person name="Salamov A."/>
            <person name="Schmutz J."/>
            <person name="Shapiro H."/>
            <person name="Lindquist E."/>
            <person name="Lucas S."/>
            <person name="Rokhsar D."/>
            <person name="Grigoriev I.V."/>
        </authorList>
    </citation>
    <scope>NUCLEOTIDE SEQUENCE [LARGE SCALE GENOMIC DNA]</scope>
</reference>